<comment type="caution">
    <text evidence="1">The sequence shown here is derived from an EMBL/GenBank/DDBJ whole genome shotgun (WGS) entry which is preliminary data.</text>
</comment>
<evidence type="ECO:0000313" key="1">
    <source>
        <dbReference type="EMBL" id="PIR85309.1"/>
    </source>
</evidence>
<reference evidence="2" key="1">
    <citation type="submission" date="2017-09" db="EMBL/GenBank/DDBJ databases">
        <title>Depth-based differentiation of microbial function through sediment-hosted aquifers and enrichment of novel symbionts in the deep terrestrial subsurface.</title>
        <authorList>
            <person name="Probst A.J."/>
            <person name="Ladd B."/>
            <person name="Jarett J.K."/>
            <person name="Geller-Mcgrath D.E."/>
            <person name="Sieber C.M.K."/>
            <person name="Emerson J.B."/>
            <person name="Anantharaman K."/>
            <person name="Thomas B.C."/>
            <person name="Malmstrom R."/>
            <person name="Stieglmeier M."/>
            <person name="Klingl A."/>
            <person name="Woyke T."/>
            <person name="Ryan C.M."/>
            <person name="Banfield J.F."/>
        </authorList>
    </citation>
    <scope>NUCLEOTIDE SEQUENCE [LARGE SCALE GENOMIC DNA]</scope>
</reference>
<organism evidence="1 2">
    <name type="scientific">Candidatus Kaiserbacteria bacterium CG10_big_fil_rev_8_21_14_0_10_45_20</name>
    <dbReference type="NCBI Taxonomy" id="1974607"/>
    <lineage>
        <taxon>Bacteria</taxon>
        <taxon>Candidatus Kaiseribacteriota</taxon>
    </lineage>
</organism>
<dbReference type="SUPFAM" id="SSF56784">
    <property type="entry name" value="HAD-like"/>
    <property type="match status" value="1"/>
</dbReference>
<dbReference type="Gene3D" id="3.40.50.1000">
    <property type="entry name" value="HAD superfamily/HAD-like"/>
    <property type="match status" value="1"/>
</dbReference>
<dbReference type="InterPro" id="IPR023214">
    <property type="entry name" value="HAD_sf"/>
</dbReference>
<dbReference type="Proteomes" id="UP000229315">
    <property type="component" value="Unassembled WGS sequence"/>
</dbReference>
<name>A0A2H0UFY5_9BACT</name>
<evidence type="ECO:0008006" key="3">
    <source>
        <dbReference type="Google" id="ProtNLM"/>
    </source>
</evidence>
<evidence type="ECO:0000313" key="2">
    <source>
        <dbReference type="Proteomes" id="UP000229315"/>
    </source>
</evidence>
<gene>
    <name evidence="1" type="ORF">COU15_01460</name>
</gene>
<dbReference type="EMBL" id="PFBH01000008">
    <property type="protein sequence ID" value="PIR85309.1"/>
    <property type="molecule type" value="Genomic_DNA"/>
</dbReference>
<accession>A0A2H0UFY5</accession>
<protein>
    <recommendedName>
        <fullName evidence="3">HAD family hydrolase</fullName>
    </recommendedName>
</protein>
<sequence length="199" mass="22825">MTFFLDFDRTLFDTFRSYQYLSQKLATVAPDFKPFFDEVMLGPEKFNYNNPQRGDVSRHLETLFLEKKLILEKDEYAPFVYPDAQRFLKKYGAQSVVVTANRSCPSYQKAKLHASGVFDQVREVRNIPLNAGNTKGAEIARALAEYPAPYVYVDDHDTQLDAVQRECPTIVVYEMRRDGKPASSGRTAIQSFDEVEVIL</sequence>
<dbReference type="InterPro" id="IPR036412">
    <property type="entry name" value="HAD-like_sf"/>
</dbReference>
<dbReference type="AlphaFoldDB" id="A0A2H0UFY5"/>
<proteinExistence type="predicted"/>